<evidence type="ECO:0000313" key="9">
    <source>
        <dbReference type="EMBL" id="VYS96360.1"/>
    </source>
</evidence>
<name>A0A6N2SWZ2_9FIRM</name>
<reference evidence="9" key="1">
    <citation type="submission" date="2019-11" db="EMBL/GenBank/DDBJ databases">
        <authorList>
            <person name="Feng L."/>
        </authorList>
    </citation>
    <scope>NUCLEOTIDE SEQUENCE</scope>
    <source>
        <strain evidence="9">BgluceraseaLFYP119</strain>
    </source>
</reference>
<dbReference type="GO" id="GO:0005886">
    <property type="term" value="C:plasma membrane"/>
    <property type="evidence" value="ECO:0007669"/>
    <property type="project" value="UniProtKB-SubCell"/>
</dbReference>
<dbReference type="RefSeq" id="WP_156353613.1">
    <property type="nucleotide sequence ID" value="NZ_CACRST010000011.1"/>
</dbReference>
<dbReference type="Pfam" id="PF01757">
    <property type="entry name" value="Acyl_transf_3"/>
    <property type="match status" value="1"/>
</dbReference>
<evidence type="ECO:0000256" key="2">
    <source>
        <dbReference type="ARBA" id="ARBA00007400"/>
    </source>
</evidence>
<dbReference type="PANTHER" id="PTHR40074:SF2">
    <property type="entry name" value="O-ACETYLTRANSFERASE WECH"/>
    <property type="match status" value="1"/>
</dbReference>
<keyword evidence="9" id="KW-0808">Transferase</keyword>
<comment type="similarity">
    <text evidence="2">Belongs to the acyltransferase 3 family.</text>
</comment>
<evidence type="ECO:0000256" key="5">
    <source>
        <dbReference type="ARBA" id="ARBA00022989"/>
    </source>
</evidence>
<dbReference type="GO" id="GO:0009246">
    <property type="term" value="P:enterobacterial common antigen biosynthetic process"/>
    <property type="evidence" value="ECO:0007669"/>
    <property type="project" value="TreeGrafter"/>
</dbReference>
<accession>A0A6N2SWZ2</accession>
<organism evidence="9">
    <name type="scientific">Blautia glucerasea</name>
    <dbReference type="NCBI Taxonomy" id="536633"/>
    <lineage>
        <taxon>Bacteria</taxon>
        <taxon>Bacillati</taxon>
        <taxon>Bacillota</taxon>
        <taxon>Clostridia</taxon>
        <taxon>Lachnospirales</taxon>
        <taxon>Lachnospiraceae</taxon>
        <taxon>Blautia</taxon>
    </lineage>
</organism>
<feature type="transmembrane region" description="Helical" evidence="7">
    <location>
        <begin position="326"/>
        <end position="345"/>
    </location>
</feature>
<dbReference type="AlphaFoldDB" id="A0A6N2SWZ2"/>
<evidence type="ECO:0000256" key="4">
    <source>
        <dbReference type="ARBA" id="ARBA00022692"/>
    </source>
</evidence>
<dbReference type="InterPro" id="IPR002656">
    <property type="entry name" value="Acyl_transf_3_dom"/>
</dbReference>
<feature type="transmembrane region" description="Helical" evidence="7">
    <location>
        <begin position="7"/>
        <end position="25"/>
    </location>
</feature>
<feature type="transmembrane region" description="Helical" evidence="7">
    <location>
        <begin position="128"/>
        <end position="149"/>
    </location>
</feature>
<evidence type="ECO:0000256" key="7">
    <source>
        <dbReference type="SAM" id="Phobius"/>
    </source>
</evidence>
<keyword evidence="4 7" id="KW-0812">Transmembrane</keyword>
<feature type="transmembrane region" description="Helical" evidence="7">
    <location>
        <begin position="224"/>
        <end position="244"/>
    </location>
</feature>
<feature type="transmembrane region" description="Helical" evidence="7">
    <location>
        <begin position="192"/>
        <end position="212"/>
    </location>
</feature>
<feature type="transmembrane region" description="Helical" evidence="7">
    <location>
        <begin position="161"/>
        <end position="180"/>
    </location>
</feature>
<feature type="transmembrane region" description="Helical" evidence="7">
    <location>
        <begin position="288"/>
        <end position="306"/>
    </location>
</feature>
<feature type="transmembrane region" description="Helical" evidence="7">
    <location>
        <begin position="45"/>
        <end position="66"/>
    </location>
</feature>
<protein>
    <submittedName>
        <fullName evidence="9">Acyltransferase family protein</fullName>
    </submittedName>
</protein>
<feature type="transmembrane region" description="Helical" evidence="7">
    <location>
        <begin position="256"/>
        <end position="276"/>
    </location>
</feature>
<evidence type="ECO:0000256" key="3">
    <source>
        <dbReference type="ARBA" id="ARBA00022475"/>
    </source>
</evidence>
<dbReference type="GO" id="GO:0016413">
    <property type="term" value="F:O-acetyltransferase activity"/>
    <property type="evidence" value="ECO:0007669"/>
    <property type="project" value="TreeGrafter"/>
</dbReference>
<evidence type="ECO:0000259" key="8">
    <source>
        <dbReference type="Pfam" id="PF01757"/>
    </source>
</evidence>
<proteinExistence type="inferred from homology"/>
<feature type="domain" description="Acyltransferase 3" evidence="8">
    <location>
        <begin position="7"/>
        <end position="341"/>
    </location>
</feature>
<keyword evidence="3" id="KW-1003">Cell membrane</keyword>
<keyword evidence="5 7" id="KW-1133">Transmembrane helix</keyword>
<evidence type="ECO:0000256" key="6">
    <source>
        <dbReference type="ARBA" id="ARBA00023136"/>
    </source>
</evidence>
<dbReference type="PANTHER" id="PTHR40074">
    <property type="entry name" value="O-ACETYLTRANSFERASE WECH"/>
    <property type="match status" value="1"/>
</dbReference>
<feature type="transmembrane region" description="Helical" evidence="7">
    <location>
        <begin position="78"/>
        <end position="99"/>
    </location>
</feature>
<gene>
    <name evidence="9" type="ORF">BGLFYP119_01279</name>
</gene>
<keyword evidence="9" id="KW-0012">Acyltransferase</keyword>
<comment type="subcellular location">
    <subcellularLocation>
        <location evidence="1">Cell membrane</location>
        <topology evidence="1">Multi-pass membrane protein</topology>
    </subcellularLocation>
</comment>
<dbReference type="EMBL" id="CACRST010000011">
    <property type="protein sequence ID" value="VYS96360.1"/>
    <property type="molecule type" value="Genomic_DNA"/>
</dbReference>
<evidence type="ECO:0000256" key="1">
    <source>
        <dbReference type="ARBA" id="ARBA00004651"/>
    </source>
</evidence>
<sequence length="356" mass="41904">MEKKRIVWIELLRIAACIGVIGLHAGSQHFRDIPVDTFAWKTSNFFHGITRFAVDCFIMISGSLYLSKKRTWNLKKLWLGNILPVFTAYIFWQFFYGFYRIIVAGNIPFGSMEFIKKMMVYISHPYFHLWYLPMLMGLLIITPLIWEIVNSPRGKQWSEYIIILFLVFQIFTYTAGKFQLPWKEHVQALMNTIHPEMVTGYIGFLVLGHYLYEYGLPKKLERLTYILGVVLIFTGMYLCQAESLRTGNEVQAFYENYTLAGFFWSSAVFLFFRNKVSRIRWNEKQEKRICALGGCTFGIYLIHVLVRDVLYRKGIDSMMMDNTVIAILLVMALIFFISWALVFVLRKIPFVKKWLM</sequence>
<keyword evidence="6 7" id="KW-0472">Membrane</keyword>